<protein>
    <submittedName>
        <fullName evidence="2">Uncharacterized protein</fullName>
    </submittedName>
</protein>
<evidence type="ECO:0000313" key="3">
    <source>
        <dbReference type="Proteomes" id="UP000053477"/>
    </source>
</evidence>
<feature type="region of interest" description="Disordered" evidence="1">
    <location>
        <begin position="52"/>
        <end position="75"/>
    </location>
</feature>
<sequence>MMSRITASESVVTVALCVFIYLPRWKSITVSNNHQTGLVFKDLYVPALRSSRSLPGRDQEDDQHEAEMDALSSIG</sequence>
<reference evidence="2 3" key="1">
    <citation type="submission" date="2015-04" db="EMBL/GenBank/DDBJ databases">
        <title>Complete genome sequence of Schizopora paradoxa KUC8140, a cosmopolitan wood degrader in East Asia.</title>
        <authorList>
            <consortium name="DOE Joint Genome Institute"/>
            <person name="Min B."/>
            <person name="Park H."/>
            <person name="Jang Y."/>
            <person name="Kim J.-J."/>
            <person name="Kim K.H."/>
            <person name="Pangilinan J."/>
            <person name="Lipzen A."/>
            <person name="Riley R."/>
            <person name="Grigoriev I.V."/>
            <person name="Spatafora J.W."/>
            <person name="Choi I.-G."/>
        </authorList>
    </citation>
    <scope>NUCLEOTIDE SEQUENCE [LARGE SCALE GENOMIC DNA]</scope>
    <source>
        <strain evidence="2 3">KUC8140</strain>
    </source>
</reference>
<dbReference type="Proteomes" id="UP000053477">
    <property type="component" value="Unassembled WGS sequence"/>
</dbReference>
<evidence type="ECO:0000256" key="1">
    <source>
        <dbReference type="SAM" id="MobiDB-lite"/>
    </source>
</evidence>
<proteinExistence type="predicted"/>
<keyword evidence="3" id="KW-1185">Reference proteome</keyword>
<name>A0A0H2S373_9AGAM</name>
<dbReference type="InParanoid" id="A0A0H2S373"/>
<dbReference type="AlphaFoldDB" id="A0A0H2S373"/>
<dbReference type="EMBL" id="KQ085895">
    <property type="protein sequence ID" value="KLO18434.1"/>
    <property type="molecule type" value="Genomic_DNA"/>
</dbReference>
<gene>
    <name evidence="2" type="ORF">SCHPADRAFT_899822</name>
</gene>
<evidence type="ECO:0000313" key="2">
    <source>
        <dbReference type="EMBL" id="KLO18434.1"/>
    </source>
</evidence>
<accession>A0A0H2S373</accession>
<organism evidence="2 3">
    <name type="scientific">Schizopora paradoxa</name>
    <dbReference type="NCBI Taxonomy" id="27342"/>
    <lineage>
        <taxon>Eukaryota</taxon>
        <taxon>Fungi</taxon>
        <taxon>Dikarya</taxon>
        <taxon>Basidiomycota</taxon>
        <taxon>Agaricomycotina</taxon>
        <taxon>Agaricomycetes</taxon>
        <taxon>Hymenochaetales</taxon>
        <taxon>Schizoporaceae</taxon>
        <taxon>Schizopora</taxon>
    </lineage>
</organism>